<accession>A0A1G9J3M2</accession>
<organism evidence="2 3">
    <name type="scientific">Nonomuraea maritima</name>
    <dbReference type="NCBI Taxonomy" id="683260"/>
    <lineage>
        <taxon>Bacteria</taxon>
        <taxon>Bacillati</taxon>
        <taxon>Actinomycetota</taxon>
        <taxon>Actinomycetes</taxon>
        <taxon>Streptosporangiales</taxon>
        <taxon>Streptosporangiaceae</taxon>
        <taxon>Nonomuraea</taxon>
    </lineage>
</organism>
<evidence type="ECO:0000256" key="1">
    <source>
        <dbReference type="SAM" id="Phobius"/>
    </source>
</evidence>
<evidence type="ECO:0000313" key="2">
    <source>
        <dbReference type="EMBL" id="SDL31931.1"/>
    </source>
</evidence>
<dbReference type="EMBL" id="FNFB01000019">
    <property type="protein sequence ID" value="SDL31931.1"/>
    <property type="molecule type" value="Genomic_DNA"/>
</dbReference>
<dbReference type="STRING" id="683260.SAMN05421874_11994"/>
<evidence type="ECO:0000313" key="3">
    <source>
        <dbReference type="Proteomes" id="UP000198683"/>
    </source>
</evidence>
<reference evidence="2 3" key="1">
    <citation type="submission" date="2016-10" db="EMBL/GenBank/DDBJ databases">
        <authorList>
            <person name="de Groot N.N."/>
        </authorList>
    </citation>
    <scope>NUCLEOTIDE SEQUENCE [LARGE SCALE GENOMIC DNA]</scope>
    <source>
        <strain evidence="2 3">CGMCC 4.5681</strain>
    </source>
</reference>
<proteinExistence type="predicted"/>
<keyword evidence="1" id="KW-1133">Transmembrane helix</keyword>
<keyword evidence="1" id="KW-0812">Transmembrane</keyword>
<keyword evidence="3" id="KW-1185">Reference proteome</keyword>
<protein>
    <submittedName>
        <fullName evidence="2">Uncharacterized protein</fullName>
    </submittedName>
</protein>
<dbReference type="AlphaFoldDB" id="A0A1G9J3M2"/>
<dbReference type="Proteomes" id="UP000198683">
    <property type="component" value="Unassembled WGS sequence"/>
</dbReference>
<keyword evidence="1" id="KW-0472">Membrane</keyword>
<feature type="transmembrane region" description="Helical" evidence="1">
    <location>
        <begin position="17"/>
        <end position="36"/>
    </location>
</feature>
<gene>
    <name evidence="2" type="ORF">SAMN05421874_11994</name>
</gene>
<dbReference type="RefSeq" id="WP_090770104.1">
    <property type="nucleotide sequence ID" value="NZ_FNFB01000019.1"/>
</dbReference>
<sequence>MYAWIWRKLPGRTPAKILTAAVLVTVVGVVLWYAVFPFLEPAVTLDEVTVRR</sequence>
<name>A0A1G9J3M2_9ACTN</name>